<protein>
    <submittedName>
        <fullName evidence="2">Uncharacterized protein</fullName>
    </submittedName>
</protein>
<feature type="region of interest" description="Disordered" evidence="1">
    <location>
        <begin position="50"/>
        <end position="69"/>
    </location>
</feature>
<evidence type="ECO:0000313" key="3">
    <source>
        <dbReference type="Proteomes" id="UP000006222"/>
    </source>
</evidence>
<dbReference type="EMBL" id="AFAR01000034">
    <property type="protein sequence ID" value="EGF29383.1"/>
    <property type="molecule type" value="Genomic_DNA"/>
</dbReference>
<comment type="caution">
    <text evidence="2">The sequence shown here is derived from an EMBL/GenBank/DDBJ whole genome shotgun (WGS) entry which is preliminary data.</text>
</comment>
<gene>
    <name evidence="2" type="ORF">RBWH47_00254</name>
</gene>
<proteinExistence type="predicted"/>
<accession>F2ALS5</accession>
<evidence type="ECO:0000313" key="2">
    <source>
        <dbReference type="EMBL" id="EGF29383.1"/>
    </source>
</evidence>
<feature type="region of interest" description="Disordered" evidence="1">
    <location>
        <begin position="1"/>
        <end position="24"/>
    </location>
</feature>
<feature type="compositionally biased region" description="Basic and acidic residues" evidence="1">
    <location>
        <begin position="59"/>
        <end position="69"/>
    </location>
</feature>
<evidence type="ECO:0000256" key="1">
    <source>
        <dbReference type="SAM" id="MobiDB-lite"/>
    </source>
</evidence>
<organism evidence="2 3">
    <name type="scientific">Rhodopirellula baltica WH47</name>
    <dbReference type="NCBI Taxonomy" id="991778"/>
    <lineage>
        <taxon>Bacteria</taxon>
        <taxon>Pseudomonadati</taxon>
        <taxon>Planctomycetota</taxon>
        <taxon>Planctomycetia</taxon>
        <taxon>Pirellulales</taxon>
        <taxon>Pirellulaceae</taxon>
        <taxon>Rhodopirellula</taxon>
    </lineage>
</organism>
<dbReference type="Proteomes" id="UP000006222">
    <property type="component" value="Unassembled WGS sequence"/>
</dbReference>
<name>F2ALS5_RHOBT</name>
<sequence length="69" mass="8273">MSDRSRRNRQLGNQNGALPHRLNSLPPWWQKYQAKNATLKISRRELRRQRTQLKGKTARTVDRQHGVRR</sequence>
<reference evidence="2 3" key="1">
    <citation type="journal article" date="2013" name="Mar. Genomics">
        <title>Expression of sulfatases in Rhodopirellula baltica and the diversity of sulfatases in the genus Rhodopirellula.</title>
        <authorList>
            <person name="Wegner C.E."/>
            <person name="Richter-Heitmann T."/>
            <person name="Klindworth A."/>
            <person name="Klockow C."/>
            <person name="Richter M."/>
            <person name="Achstetter T."/>
            <person name="Glockner F.O."/>
            <person name="Harder J."/>
        </authorList>
    </citation>
    <scope>NUCLEOTIDE SEQUENCE [LARGE SCALE GENOMIC DNA]</scope>
    <source>
        <strain evidence="2 3">WH47</strain>
    </source>
</reference>
<dbReference type="AlphaFoldDB" id="F2ALS5"/>